<evidence type="ECO:0000313" key="3">
    <source>
        <dbReference type="Proteomes" id="UP000193648"/>
    </source>
</evidence>
<dbReference type="Proteomes" id="UP000193648">
    <property type="component" value="Unassembled WGS sequence"/>
</dbReference>
<evidence type="ECO:0008006" key="4">
    <source>
        <dbReference type="Google" id="ProtNLM"/>
    </source>
</evidence>
<dbReference type="InParanoid" id="A0A1Y2H3K5"/>
<feature type="region of interest" description="Disordered" evidence="1">
    <location>
        <begin position="96"/>
        <end position="132"/>
    </location>
</feature>
<sequence>RNPLSSSQPCLITRHHCIPLHSSSSHSTHRLSFRQIIMSASASTSATAAFDEDLAAAFHLAELENIDLQEPFDSSNSYYGNSSCDDYDHDKYDNYDDFSLSPAPTRKARPRRSSKKNRSKPSIKGPPLSKVTLPLIDNPRPLIFSHEILRLICSHLSQPTLRHSVSLVCKSWNRASADYIHRVAVWTPLRPMFRDRLLEEMKTVKSLECWFEAEPGVPTFANSALVERSTTYSQWEEFLNAILAPLPKQKCSDIETQYDSNNILSKCKDQLVKKKTPTCLFHYIDHLSINGHYIRYDSIVGRLQSHFQFLRTISFQIQTGPYNIRLFQILDNAPRLLEFIVNSPLRYGLISAGDKEDLLPDIPSPPPFNSETAHFPREPKIVPPPKRYSKRYALRVFDVERCVVGQRVLERIVSTCPELKILKAAEDNPIYQSDQTRPFDYDHVRLINHIKEMCPQLEWYGAIKGSANVEAREHLQRIYTHFPDTKFLSLSAGYSNNYTIPTYAPLLCNITVLNFIRSNGYHSSCLINQILCFTPRLLHLIAPNSKFQPSYLYVPSAPDPPVPGQRYPVLPSSSDQGDSNKIWACRKLRSCELGIATNHGLKPFVDYINRNDLFLNLTNLRLSFDNLYMGQLMEFPHTYKELEKKVKEADANSKGQDYRDRHYFAAKTALECRRFENLLLSLRCLFSLEILKMKTLTIPGMLNYSDFEFLRRQQIGNSETFWPQLQAFHLQYISSPLFNNYHSVVLGAQAIRPEVEFVIIQISQVVW</sequence>
<evidence type="ECO:0000313" key="2">
    <source>
        <dbReference type="EMBL" id="ORZ27652.1"/>
    </source>
</evidence>
<dbReference type="InterPro" id="IPR036047">
    <property type="entry name" value="F-box-like_dom_sf"/>
</dbReference>
<name>A0A1Y2H3K5_9FUNG</name>
<comment type="caution">
    <text evidence="2">The sequence shown here is derived from an EMBL/GenBank/DDBJ whole genome shotgun (WGS) entry which is preliminary data.</text>
</comment>
<gene>
    <name evidence="2" type="ORF">BCR41DRAFT_409561</name>
</gene>
<keyword evidence="3" id="KW-1185">Reference proteome</keyword>
<feature type="non-terminal residue" evidence="2">
    <location>
        <position position="1"/>
    </location>
</feature>
<feature type="compositionally biased region" description="Basic residues" evidence="1">
    <location>
        <begin position="106"/>
        <end position="121"/>
    </location>
</feature>
<protein>
    <recommendedName>
        <fullName evidence="4">F-box domain-containing protein</fullName>
    </recommendedName>
</protein>
<dbReference type="SUPFAM" id="SSF81383">
    <property type="entry name" value="F-box domain"/>
    <property type="match status" value="1"/>
</dbReference>
<dbReference type="OrthoDB" id="2397486at2759"/>
<dbReference type="EMBL" id="MCFF01000003">
    <property type="protein sequence ID" value="ORZ27652.1"/>
    <property type="molecule type" value="Genomic_DNA"/>
</dbReference>
<dbReference type="AlphaFoldDB" id="A0A1Y2H3K5"/>
<dbReference type="Gene3D" id="1.20.1280.50">
    <property type="match status" value="1"/>
</dbReference>
<dbReference type="RefSeq" id="XP_021885355.1">
    <property type="nucleotide sequence ID" value="XM_022029414.1"/>
</dbReference>
<accession>A0A1Y2H3K5</accession>
<evidence type="ECO:0000256" key="1">
    <source>
        <dbReference type="SAM" id="MobiDB-lite"/>
    </source>
</evidence>
<organism evidence="2 3">
    <name type="scientific">Lobosporangium transversale</name>
    <dbReference type="NCBI Taxonomy" id="64571"/>
    <lineage>
        <taxon>Eukaryota</taxon>
        <taxon>Fungi</taxon>
        <taxon>Fungi incertae sedis</taxon>
        <taxon>Mucoromycota</taxon>
        <taxon>Mortierellomycotina</taxon>
        <taxon>Mortierellomycetes</taxon>
        <taxon>Mortierellales</taxon>
        <taxon>Mortierellaceae</taxon>
        <taxon>Lobosporangium</taxon>
    </lineage>
</organism>
<reference evidence="2 3" key="1">
    <citation type="submission" date="2016-07" db="EMBL/GenBank/DDBJ databases">
        <title>Pervasive Adenine N6-methylation of Active Genes in Fungi.</title>
        <authorList>
            <consortium name="DOE Joint Genome Institute"/>
            <person name="Mondo S.J."/>
            <person name="Dannebaum R.O."/>
            <person name="Kuo R.C."/>
            <person name="Labutti K."/>
            <person name="Haridas S."/>
            <person name="Kuo A."/>
            <person name="Salamov A."/>
            <person name="Ahrendt S.R."/>
            <person name="Lipzen A."/>
            <person name="Sullivan W."/>
            <person name="Andreopoulos W.B."/>
            <person name="Clum A."/>
            <person name="Lindquist E."/>
            <person name="Daum C."/>
            <person name="Ramamoorthy G.K."/>
            <person name="Gryganskyi A."/>
            <person name="Culley D."/>
            <person name="Magnuson J.K."/>
            <person name="James T.Y."/>
            <person name="O'Malley M.A."/>
            <person name="Stajich J.E."/>
            <person name="Spatafora J.W."/>
            <person name="Visel A."/>
            <person name="Grigoriev I.V."/>
        </authorList>
    </citation>
    <scope>NUCLEOTIDE SEQUENCE [LARGE SCALE GENOMIC DNA]</scope>
    <source>
        <strain evidence="2 3">NRRL 3116</strain>
    </source>
</reference>
<dbReference type="GeneID" id="33571257"/>
<proteinExistence type="predicted"/>